<keyword evidence="3" id="KW-0489">Methyltransferase</keyword>
<dbReference type="RefSeq" id="WP_106666265.1">
    <property type="nucleotide sequence ID" value="NZ_PGGM01000012.1"/>
</dbReference>
<protein>
    <submittedName>
        <fullName evidence="3">Methyltransferase</fullName>
    </submittedName>
</protein>
<sequence>MRTQPVSTGRVLGLRWPDPRDVVQSPGVIPEMSVLDLCCGDGYFTAPLAKLVGNVYALDLDPLMIELAKAEVARLHTSVLKWICADARDAPQHITESVDYVLMANTFHGVPDQSGLMEAIRAMIRPNGLFGVVNWHALPRELTIVLNQPRGSKSDLRMSPEALQAVVEPTGFQTIRVQELPPYHYAAIFGGLD</sequence>
<dbReference type="Pfam" id="PF13649">
    <property type="entry name" value="Methyltransf_25"/>
    <property type="match status" value="1"/>
</dbReference>
<evidence type="ECO:0000256" key="1">
    <source>
        <dbReference type="ARBA" id="ARBA00022679"/>
    </source>
</evidence>
<proteinExistence type="predicted"/>
<comment type="caution">
    <text evidence="3">The sequence shown here is derived from an EMBL/GenBank/DDBJ whole genome shotgun (WGS) entry which is preliminary data.</text>
</comment>
<reference evidence="4" key="1">
    <citation type="submission" date="2017-11" db="EMBL/GenBank/DDBJ databases">
        <authorList>
            <person name="Kuznetsova I."/>
            <person name="Sazanova A."/>
            <person name="Chirak E."/>
            <person name="Safronova V."/>
            <person name="Willems A."/>
        </authorList>
    </citation>
    <scope>NUCLEOTIDE SEQUENCE [LARGE SCALE GENOMIC DNA]</scope>
    <source>
        <strain evidence="4">CCBAU 03422</strain>
    </source>
</reference>
<dbReference type="SUPFAM" id="SSF53335">
    <property type="entry name" value="S-adenosyl-L-methionine-dependent methyltransferases"/>
    <property type="match status" value="1"/>
</dbReference>
<keyword evidence="1 3" id="KW-0808">Transferase</keyword>
<dbReference type="EMBL" id="PGGM01000012">
    <property type="protein sequence ID" value="PSH61589.1"/>
    <property type="molecule type" value="Genomic_DNA"/>
</dbReference>
<gene>
    <name evidence="3" type="ORF">CU103_22540</name>
</gene>
<dbReference type="AlphaFoldDB" id="A0A2P7B566"/>
<name>A0A2P7B566_9HYPH</name>
<accession>A0A2P7B566</accession>
<evidence type="ECO:0000259" key="2">
    <source>
        <dbReference type="Pfam" id="PF13649"/>
    </source>
</evidence>
<organism evidence="3 4">
    <name type="scientific">Phyllobacterium sophorae</name>
    <dbReference type="NCBI Taxonomy" id="1520277"/>
    <lineage>
        <taxon>Bacteria</taxon>
        <taxon>Pseudomonadati</taxon>
        <taxon>Pseudomonadota</taxon>
        <taxon>Alphaproteobacteria</taxon>
        <taxon>Hyphomicrobiales</taxon>
        <taxon>Phyllobacteriaceae</taxon>
        <taxon>Phyllobacterium</taxon>
    </lineage>
</organism>
<dbReference type="CDD" id="cd02440">
    <property type="entry name" value="AdoMet_MTases"/>
    <property type="match status" value="1"/>
</dbReference>
<dbReference type="InterPro" id="IPR041698">
    <property type="entry name" value="Methyltransf_25"/>
</dbReference>
<dbReference type="OrthoDB" id="9808140at2"/>
<dbReference type="Gene3D" id="3.40.50.150">
    <property type="entry name" value="Vaccinia Virus protein VP39"/>
    <property type="match status" value="1"/>
</dbReference>
<feature type="domain" description="Methyltransferase" evidence="2">
    <location>
        <begin position="34"/>
        <end position="128"/>
    </location>
</feature>
<keyword evidence="4" id="KW-1185">Reference proteome</keyword>
<dbReference type="GO" id="GO:0032259">
    <property type="term" value="P:methylation"/>
    <property type="evidence" value="ECO:0007669"/>
    <property type="project" value="UniProtKB-KW"/>
</dbReference>
<evidence type="ECO:0000313" key="4">
    <source>
        <dbReference type="Proteomes" id="UP000241764"/>
    </source>
</evidence>
<dbReference type="PANTHER" id="PTHR43861">
    <property type="entry name" value="TRANS-ACONITATE 2-METHYLTRANSFERASE-RELATED"/>
    <property type="match status" value="1"/>
</dbReference>
<evidence type="ECO:0000313" key="3">
    <source>
        <dbReference type="EMBL" id="PSH61589.1"/>
    </source>
</evidence>
<dbReference type="GO" id="GO:0008168">
    <property type="term" value="F:methyltransferase activity"/>
    <property type="evidence" value="ECO:0007669"/>
    <property type="project" value="UniProtKB-KW"/>
</dbReference>
<dbReference type="InterPro" id="IPR029063">
    <property type="entry name" value="SAM-dependent_MTases_sf"/>
</dbReference>
<dbReference type="Proteomes" id="UP000241764">
    <property type="component" value="Unassembled WGS sequence"/>
</dbReference>